<name>A0A428MJX2_9BACT</name>
<dbReference type="Gene3D" id="2.140.10.10">
    <property type="entry name" value="Quinoprotein alcohol dehydrogenase-like superfamily"/>
    <property type="match status" value="2"/>
</dbReference>
<evidence type="ECO:0000256" key="7">
    <source>
        <dbReference type="ARBA" id="ARBA00023004"/>
    </source>
</evidence>
<dbReference type="GO" id="GO:0046872">
    <property type="term" value="F:metal ion binding"/>
    <property type="evidence" value="ECO:0007669"/>
    <property type="project" value="UniProtKB-KW"/>
</dbReference>
<feature type="chain" id="PRO_5019438200" evidence="10">
    <location>
        <begin position="23"/>
        <end position="799"/>
    </location>
</feature>
<keyword evidence="5 10" id="KW-0732">Signal</keyword>
<feature type="domain" description="Cytochrome c" evidence="11">
    <location>
        <begin position="464"/>
        <end position="539"/>
    </location>
</feature>
<evidence type="ECO:0000256" key="5">
    <source>
        <dbReference type="ARBA" id="ARBA00022729"/>
    </source>
</evidence>
<dbReference type="GO" id="GO:0020037">
    <property type="term" value="F:heme binding"/>
    <property type="evidence" value="ECO:0007669"/>
    <property type="project" value="InterPro"/>
</dbReference>
<evidence type="ECO:0000256" key="6">
    <source>
        <dbReference type="ARBA" id="ARBA00023002"/>
    </source>
</evidence>
<proteinExistence type="inferred from homology"/>
<evidence type="ECO:0000256" key="2">
    <source>
        <dbReference type="ARBA" id="ARBA00008156"/>
    </source>
</evidence>
<comment type="cofactor">
    <cofactor evidence="1">
        <name>pyrroloquinoline quinone</name>
        <dbReference type="ChEBI" id="CHEBI:58442"/>
    </cofactor>
</comment>
<dbReference type="GO" id="GO:0048038">
    <property type="term" value="F:quinone binding"/>
    <property type="evidence" value="ECO:0007669"/>
    <property type="project" value="InterPro"/>
</dbReference>
<gene>
    <name evidence="12" type="ORF">EDE15_2521</name>
</gene>
<dbReference type="InterPro" id="IPR036909">
    <property type="entry name" value="Cyt_c-like_dom_sf"/>
</dbReference>
<evidence type="ECO:0000313" key="13">
    <source>
        <dbReference type="Proteomes" id="UP000269669"/>
    </source>
</evidence>
<keyword evidence="6" id="KW-0560">Oxidoreductase</keyword>
<dbReference type="OrthoDB" id="9794322at2"/>
<evidence type="ECO:0000256" key="3">
    <source>
        <dbReference type="ARBA" id="ARBA00022617"/>
    </source>
</evidence>
<evidence type="ECO:0000256" key="10">
    <source>
        <dbReference type="SAM" id="SignalP"/>
    </source>
</evidence>
<comment type="caution">
    <text evidence="12">The sequence shown here is derived from an EMBL/GenBank/DDBJ whole genome shotgun (WGS) entry which is preliminary data.</text>
</comment>
<dbReference type="GO" id="GO:0016020">
    <property type="term" value="C:membrane"/>
    <property type="evidence" value="ECO:0007669"/>
    <property type="project" value="InterPro"/>
</dbReference>
<dbReference type="SUPFAM" id="SSF46626">
    <property type="entry name" value="Cytochrome c"/>
    <property type="match status" value="2"/>
</dbReference>
<evidence type="ECO:0000256" key="1">
    <source>
        <dbReference type="ARBA" id="ARBA00001931"/>
    </source>
</evidence>
<dbReference type="RefSeq" id="WP_125485537.1">
    <property type="nucleotide sequence ID" value="NZ_RSDW01000001.1"/>
</dbReference>
<evidence type="ECO:0000256" key="9">
    <source>
        <dbReference type="SAM" id="MobiDB-lite"/>
    </source>
</evidence>
<dbReference type="InterPro" id="IPR011047">
    <property type="entry name" value="Quinoprotein_ADH-like_sf"/>
</dbReference>
<feature type="compositionally biased region" description="Low complexity" evidence="9">
    <location>
        <begin position="546"/>
        <end position="566"/>
    </location>
</feature>
<evidence type="ECO:0000256" key="8">
    <source>
        <dbReference type="PROSITE-ProRule" id="PRU00433"/>
    </source>
</evidence>
<feature type="signal peptide" evidence="10">
    <location>
        <begin position="1"/>
        <end position="22"/>
    </location>
</feature>
<dbReference type="PANTHER" id="PTHR32303">
    <property type="entry name" value="QUINOPROTEIN ALCOHOL DEHYDROGENASE (CYTOCHROME C)"/>
    <property type="match status" value="1"/>
</dbReference>
<feature type="region of interest" description="Disordered" evidence="9">
    <location>
        <begin position="543"/>
        <end position="566"/>
    </location>
</feature>
<dbReference type="InterPro" id="IPR018391">
    <property type="entry name" value="PQQ_b-propeller_rpt"/>
</dbReference>
<keyword evidence="13" id="KW-1185">Reference proteome</keyword>
<dbReference type="CDD" id="cd10280">
    <property type="entry name" value="PQQ_mGDH"/>
    <property type="match status" value="1"/>
</dbReference>
<dbReference type="Pfam" id="PF01011">
    <property type="entry name" value="PQQ"/>
    <property type="match status" value="2"/>
</dbReference>
<sequence>MKRLVFAVSVGLYALTSAVFVAGQDSERTPANWPMIGGNSGNSHYSNLKQINRSNVARLEVAWKFDTGEEGGLETTPLIIDGVLYGITPRQEIIALDGASGKLLWKFSSGINGTGPDRGLTYWTDGKEKRLLAGVMNFVYALDPATGKVITTFGKNGRIDLREDLGRDPAVQSVALTSPGVLYKDLLIVGGRNPETLPAPPGDIRAYDVRTGALRWSFHTIPHPGEFGYDTWPKDAWKTSGAANNWAGMAVDQQRGIVFVPTGSAAPDFYGATRVGDDLFADSLIALDATTGKRLWHFQGVHHDIWDRDFPAAPILVSVRRNGKEIPAVAQTTKQGDLYVFNRVTGDPLFPIEDRSYPGSTTPGEVAATHQSHPLKPEPFARQTLTEDTLTTRTPEAHEWAVKRFHEMRNDGQFVPLSVGKDTLVSPSFEGGGEWGGPAVDPATHILYINANNYASIGALAVHSGDSPGRTTYLAQCSICHGEHRAGTTEFPSLLNITHKLTTEQITAVIHDGKGRMPASPNLQGAKLNALLEYLQTEKDLAPTNASEEQAASAKASSPSPESSAALMPGAHIYEANCAICHGDNREGIAPSFPALIGVGDRYTDAQILALIHNGKGRMPPMTKLSQHDLDDLMRFLRPLNAEAKTTDETDPSAAQYSMTGYRRFLDPDGYPAVATPWGTLNALDLNTGKYLWRIALGQYPELVAKGMPDTGSENYGGPIVTAGGLLFIGATNFDKKFRAFDKTTGKLLWETTLPFAANATPATYEVNGRQYVVIATGGSTMNPRGPIGGVYVAFALPQ</sequence>
<dbReference type="Proteomes" id="UP000269669">
    <property type="component" value="Unassembled WGS sequence"/>
</dbReference>
<reference evidence="12 13" key="1">
    <citation type="submission" date="2018-12" db="EMBL/GenBank/DDBJ databases">
        <title>Sequencing of bacterial isolates from soil warming experiment in Harvard Forest, Massachusetts, USA.</title>
        <authorList>
            <person name="Deangelis K."/>
        </authorList>
    </citation>
    <scope>NUCLEOTIDE SEQUENCE [LARGE SCALE GENOMIC DNA]</scope>
    <source>
        <strain evidence="12 13">EB153</strain>
    </source>
</reference>
<dbReference type="AlphaFoldDB" id="A0A428MJX2"/>
<keyword evidence="4 8" id="KW-0479">Metal-binding</keyword>
<feature type="domain" description="Cytochrome c" evidence="11">
    <location>
        <begin position="565"/>
        <end position="641"/>
    </location>
</feature>
<evidence type="ECO:0000256" key="4">
    <source>
        <dbReference type="ARBA" id="ARBA00022723"/>
    </source>
</evidence>
<dbReference type="GO" id="GO:0009055">
    <property type="term" value="F:electron transfer activity"/>
    <property type="evidence" value="ECO:0007669"/>
    <property type="project" value="InterPro"/>
</dbReference>
<dbReference type="PROSITE" id="PS51007">
    <property type="entry name" value="CYTC"/>
    <property type="match status" value="2"/>
</dbReference>
<dbReference type="Pfam" id="PF13442">
    <property type="entry name" value="Cytochrome_CBB3"/>
    <property type="match status" value="2"/>
</dbReference>
<dbReference type="InterPro" id="IPR002372">
    <property type="entry name" value="PQQ_rpt_dom"/>
</dbReference>
<accession>A0A428MJX2</accession>
<organism evidence="12 13">
    <name type="scientific">Edaphobacter aggregans</name>
    <dbReference type="NCBI Taxonomy" id="570835"/>
    <lineage>
        <taxon>Bacteria</taxon>
        <taxon>Pseudomonadati</taxon>
        <taxon>Acidobacteriota</taxon>
        <taxon>Terriglobia</taxon>
        <taxon>Terriglobales</taxon>
        <taxon>Acidobacteriaceae</taxon>
        <taxon>Edaphobacter</taxon>
    </lineage>
</organism>
<dbReference type="GO" id="GO:0016614">
    <property type="term" value="F:oxidoreductase activity, acting on CH-OH group of donors"/>
    <property type="evidence" value="ECO:0007669"/>
    <property type="project" value="InterPro"/>
</dbReference>
<evidence type="ECO:0000259" key="11">
    <source>
        <dbReference type="PROSITE" id="PS51007"/>
    </source>
</evidence>
<protein>
    <submittedName>
        <fullName evidence="12">Putative pyrroloquinoline-quinone binding quinoprotein</fullName>
    </submittedName>
</protein>
<dbReference type="EMBL" id="RSDW01000001">
    <property type="protein sequence ID" value="RSL16993.1"/>
    <property type="molecule type" value="Genomic_DNA"/>
</dbReference>
<evidence type="ECO:0000313" key="12">
    <source>
        <dbReference type="EMBL" id="RSL16993.1"/>
    </source>
</evidence>
<dbReference type="Gene3D" id="1.10.760.10">
    <property type="entry name" value="Cytochrome c-like domain"/>
    <property type="match status" value="2"/>
</dbReference>
<dbReference type="InterPro" id="IPR017511">
    <property type="entry name" value="PQQ_mDH"/>
</dbReference>
<dbReference type="InterPro" id="IPR009056">
    <property type="entry name" value="Cyt_c-like_dom"/>
</dbReference>
<keyword evidence="3 8" id="KW-0349">Heme</keyword>
<dbReference type="SMART" id="SM00564">
    <property type="entry name" value="PQQ"/>
    <property type="match status" value="5"/>
</dbReference>
<dbReference type="PANTHER" id="PTHR32303:SF4">
    <property type="entry name" value="QUINOPROTEIN GLUCOSE DEHYDROGENASE"/>
    <property type="match status" value="1"/>
</dbReference>
<comment type="similarity">
    <text evidence="2">Belongs to the bacterial PQQ dehydrogenase family.</text>
</comment>
<keyword evidence="7 8" id="KW-0408">Iron</keyword>
<dbReference type="SUPFAM" id="SSF50998">
    <property type="entry name" value="Quinoprotein alcohol dehydrogenase-like"/>
    <property type="match status" value="1"/>
</dbReference>